<dbReference type="AlphaFoldDB" id="A0A9D9GW73"/>
<sequence length="168" mass="19322">MEKKLRKIALGDLEQLQTLLRDFWATQLVQASDEDILEDIRKMLSPKTPGYLICLDDEVCGFIYANEKYGYFNNIEYLYVKKQKRGLGLGSFALLELKKILFAKGETRVQIEVNPSNLAGIRFYHSLGFDNIDTITLSTEIVGKTEVKNLFGLDFKINDISLFSRRKK</sequence>
<dbReference type="GO" id="GO:0016747">
    <property type="term" value="F:acyltransferase activity, transferring groups other than amino-acyl groups"/>
    <property type="evidence" value="ECO:0007669"/>
    <property type="project" value="InterPro"/>
</dbReference>
<dbReference type="EMBL" id="JADINA010000019">
    <property type="protein sequence ID" value="MBO8426218.1"/>
    <property type="molecule type" value="Genomic_DNA"/>
</dbReference>
<dbReference type="InterPro" id="IPR000182">
    <property type="entry name" value="GNAT_dom"/>
</dbReference>
<name>A0A9D9GW73_9FIRM</name>
<comment type="caution">
    <text evidence="2">The sequence shown here is derived from an EMBL/GenBank/DDBJ whole genome shotgun (WGS) entry which is preliminary data.</text>
</comment>
<protein>
    <submittedName>
        <fullName evidence="2">GNAT family N-acetyltransferase</fullName>
    </submittedName>
</protein>
<gene>
    <name evidence="2" type="ORF">IAC61_02725</name>
</gene>
<organism evidence="2 3">
    <name type="scientific">Candidatus Alloenteromonas pullistercoris</name>
    <dbReference type="NCBI Taxonomy" id="2840785"/>
    <lineage>
        <taxon>Bacteria</taxon>
        <taxon>Bacillati</taxon>
        <taxon>Bacillota</taxon>
        <taxon>Bacillota incertae sedis</taxon>
        <taxon>Candidatus Alloenteromonas</taxon>
    </lineage>
</organism>
<reference evidence="2" key="1">
    <citation type="submission" date="2020-10" db="EMBL/GenBank/DDBJ databases">
        <authorList>
            <person name="Gilroy R."/>
        </authorList>
    </citation>
    <scope>NUCLEOTIDE SEQUENCE</scope>
    <source>
        <strain evidence="2">17113</strain>
    </source>
</reference>
<dbReference type="Proteomes" id="UP000823634">
    <property type="component" value="Unassembled WGS sequence"/>
</dbReference>
<dbReference type="SUPFAM" id="SSF55729">
    <property type="entry name" value="Acyl-CoA N-acyltransferases (Nat)"/>
    <property type="match status" value="1"/>
</dbReference>
<dbReference type="InterPro" id="IPR016181">
    <property type="entry name" value="Acyl_CoA_acyltransferase"/>
</dbReference>
<evidence type="ECO:0000313" key="3">
    <source>
        <dbReference type="Proteomes" id="UP000823634"/>
    </source>
</evidence>
<evidence type="ECO:0000313" key="2">
    <source>
        <dbReference type="EMBL" id="MBO8426218.1"/>
    </source>
</evidence>
<dbReference type="Gene3D" id="3.40.630.30">
    <property type="match status" value="1"/>
</dbReference>
<evidence type="ECO:0000259" key="1">
    <source>
        <dbReference type="PROSITE" id="PS51186"/>
    </source>
</evidence>
<reference evidence="2" key="2">
    <citation type="journal article" date="2021" name="PeerJ">
        <title>Extensive microbial diversity within the chicken gut microbiome revealed by metagenomics and culture.</title>
        <authorList>
            <person name="Gilroy R."/>
            <person name="Ravi A."/>
            <person name="Getino M."/>
            <person name="Pursley I."/>
            <person name="Horton D.L."/>
            <person name="Alikhan N.F."/>
            <person name="Baker D."/>
            <person name="Gharbi K."/>
            <person name="Hall N."/>
            <person name="Watson M."/>
            <person name="Adriaenssens E.M."/>
            <person name="Foster-Nyarko E."/>
            <person name="Jarju S."/>
            <person name="Secka A."/>
            <person name="Antonio M."/>
            <person name="Oren A."/>
            <person name="Chaudhuri R.R."/>
            <person name="La Ragione R."/>
            <person name="Hildebrand F."/>
            <person name="Pallen M.J."/>
        </authorList>
    </citation>
    <scope>NUCLEOTIDE SEQUENCE</scope>
    <source>
        <strain evidence="2">17113</strain>
    </source>
</reference>
<dbReference type="CDD" id="cd04301">
    <property type="entry name" value="NAT_SF"/>
    <property type="match status" value="1"/>
</dbReference>
<proteinExistence type="predicted"/>
<dbReference type="Pfam" id="PF00583">
    <property type="entry name" value="Acetyltransf_1"/>
    <property type="match status" value="1"/>
</dbReference>
<feature type="domain" description="N-acetyltransferase" evidence="1">
    <location>
        <begin position="3"/>
        <end position="160"/>
    </location>
</feature>
<dbReference type="PROSITE" id="PS51186">
    <property type="entry name" value="GNAT"/>
    <property type="match status" value="1"/>
</dbReference>
<accession>A0A9D9GW73</accession>